<keyword evidence="2" id="KW-0378">Hydrolase</keyword>
<dbReference type="InterPro" id="IPR052347">
    <property type="entry name" value="Isochorismatase_Nicotinamidase"/>
</dbReference>
<dbReference type="PANTHER" id="PTHR11080">
    <property type="entry name" value="PYRAZINAMIDASE/NICOTINAMIDASE"/>
    <property type="match status" value="1"/>
</dbReference>
<dbReference type="Gene3D" id="3.40.50.850">
    <property type="entry name" value="Isochorismatase-like"/>
    <property type="match status" value="1"/>
</dbReference>
<protein>
    <recommendedName>
        <fullName evidence="4">Isochorismatase-like domain-containing protein</fullName>
    </recommendedName>
</protein>
<reference evidence="3" key="1">
    <citation type="submission" date="2021-01" db="EMBL/GenBank/DDBJ databases">
        <authorList>
            <person name="Corre E."/>
            <person name="Pelletier E."/>
            <person name="Niang G."/>
            <person name="Scheremetjew M."/>
            <person name="Finn R."/>
            <person name="Kale V."/>
            <person name="Holt S."/>
            <person name="Cochrane G."/>
            <person name="Meng A."/>
            <person name="Brown T."/>
            <person name="Cohen L."/>
        </authorList>
    </citation>
    <scope>NUCLEOTIDE SEQUENCE</scope>
    <source>
        <strain evidence="3">CCMP1661</strain>
    </source>
</reference>
<dbReference type="InterPro" id="IPR036380">
    <property type="entry name" value="Isochorismatase-like_sf"/>
</dbReference>
<comment type="similarity">
    <text evidence="1">Belongs to the isochorismatase family.</text>
</comment>
<evidence type="ECO:0000256" key="1">
    <source>
        <dbReference type="ARBA" id="ARBA00006336"/>
    </source>
</evidence>
<sequence length="273" mass="30631">MSGKPRNVAFLIIDPQNDFHEGGSLAVPGADEDAVRIANLINDNRDKIASIYVTMDCHHRMHIAHKGFWTNDQNEMPAEFTMITNADIKSGLWKAAQPENQMHVEWYTKMLEEKNRFKLTIWPEHCLVGTKGNAIVPSINEAIQDWALEYSTVVNYIQKTQHCLTEMYSVFQAEVPLPDVPSTGLNTALLAELGQTYDRVVVCGQASSHCVAFSVRDLVEHWPHYSGDRPISDIILLSDGMSPVATFEKAGEEFVNEMKDKGVTVLKCNQVIL</sequence>
<dbReference type="AlphaFoldDB" id="A0A7S2UVL2"/>
<dbReference type="GO" id="GO:0016787">
    <property type="term" value="F:hydrolase activity"/>
    <property type="evidence" value="ECO:0007669"/>
    <property type="project" value="UniProtKB-KW"/>
</dbReference>
<name>A0A7S2UVL2_9STRA</name>
<organism evidence="3">
    <name type="scientific">Fibrocapsa japonica</name>
    <dbReference type="NCBI Taxonomy" id="94617"/>
    <lineage>
        <taxon>Eukaryota</taxon>
        <taxon>Sar</taxon>
        <taxon>Stramenopiles</taxon>
        <taxon>Ochrophyta</taxon>
        <taxon>Raphidophyceae</taxon>
        <taxon>Chattonellales</taxon>
        <taxon>Chattonellaceae</taxon>
        <taxon>Fibrocapsa</taxon>
    </lineage>
</organism>
<gene>
    <name evidence="3" type="ORF">FJAP1339_LOCUS3047</name>
</gene>
<dbReference type="SUPFAM" id="SSF52499">
    <property type="entry name" value="Isochorismatase-like hydrolases"/>
    <property type="match status" value="1"/>
</dbReference>
<dbReference type="EMBL" id="HBHR01006237">
    <property type="protein sequence ID" value="CAD9860526.1"/>
    <property type="molecule type" value="Transcribed_RNA"/>
</dbReference>
<accession>A0A7S2UVL2</accession>
<evidence type="ECO:0008006" key="4">
    <source>
        <dbReference type="Google" id="ProtNLM"/>
    </source>
</evidence>
<proteinExistence type="inferred from homology"/>
<dbReference type="PANTHER" id="PTHR11080:SF2">
    <property type="entry name" value="LD05707P"/>
    <property type="match status" value="1"/>
</dbReference>
<evidence type="ECO:0000256" key="2">
    <source>
        <dbReference type="ARBA" id="ARBA00022801"/>
    </source>
</evidence>
<evidence type="ECO:0000313" key="3">
    <source>
        <dbReference type="EMBL" id="CAD9860526.1"/>
    </source>
</evidence>